<comment type="caution">
    <text evidence="1">The sequence shown here is derived from an EMBL/GenBank/DDBJ whole genome shotgun (WGS) entry which is preliminary data.</text>
</comment>
<dbReference type="Pfam" id="PF08002">
    <property type="entry name" value="DUF1697"/>
    <property type="match status" value="1"/>
</dbReference>
<dbReference type="PANTHER" id="PTHR36439">
    <property type="entry name" value="BLL4334 PROTEIN"/>
    <property type="match status" value="1"/>
</dbReference>
<reference evidence="2" key="1">
    <citation type="journal article" date="2019" name="Int. J. Syst. Evol. Microbiol.">
        <title>The Global Catalogue of Microorganisms (GCM) 10K type strain sequencing project: providing services to taxonomists for standard genome sequencing and annotation.</title>
        <authorList>
            <consortium name="The Broad Institute Genomics Platform"/>
            <consortium name="The Broad Institute Genome Sequencing Center for Infectious Disease"/>
            <person name="Wu L."/>
            <person name="Ma J."/>
        </authorList>
    </citation>
    <scope>NUCLEOTIDE SEQUENCE [LARGE SCALE GENOMIC DNA]</scope>
    <source>
        <strain evidence="2">JCM 17111</strain>
    </source>
</reference>
<accession>A0ABP6XMW7</accession>
<gene>
    <name evidence="1" type="ORF">GCM10022395_19100</name>
</gene>
<organism evidence="1 2">
    <name type="scientific">Snuella lapsa</name>
    <dbReference type="NCBI Taxonomy" id="870481"/>
    <lineage>
        <taxon>Bacteria</taxon>
        <taxon>Pseudomonadati</taxon>
        <taxon>Bacteroidota</taxon>
        <taxon>Flavobacteriia</taxon>
        <taxon>Flavobacteriales</taxon>
        <taxon>Flavobacteriaceae</taxon>
        <taxon>Snuella</taxon>
    </lineage>
</organism>
<dbReference type="InterPro" id="IPR012545">
    <property type="entry name" value="DUF1697"/>
</dbReference>
<dbReference type="PIRSF" id="PIRSF008502">
    <property type="entry name" value="UCP008502"/>
    <property type="match status" value="1"/>
</dbReference>
<dbReference type="Gene3D" id="3.30.70.1260">
    <property type="entry name" value="bacterial protein sp0830 like"/>
    <property type="match status" value="1"/>
</dbReference>
<evidence type="ECO:0000313" key="1">
    <source>
        <dbReference type="EMBL" id="GAA3569666.1"/>
    </source>
</evidence>
<dbReference type="EMBL" id="BAABCY010000053">
    <property type="protein sequence ID" value="GAA3569666.1"/>
    <property type="molecule type" value="Genomic_DNA"/>
</dbReference>
<protein>
    <submittedName>
        <fullName evidence="1">DUF1697 domain-containing protein</fullName>
    </submittedName>
</protein>
<dbReference type="SUPFAM" id="SSF160379">
    <property type="entry name" value="SP0830-like"/>
    <property type="match status" value="1"/>
</dbReference>
<dbReference type="PANTHER" id="PTHR36439:SF1">
    <property type="entry name" value="DUF1697 DOMAIN-CONTAINING PROTEIN"/>
    <property type="match status" value="1"/>
</dbReference>
<name>A0ABP6XMW7_9FLAO</name>
<dbReference type="Proteomes" id="UP001500954">
    <property type="component" value="Unassembled WGS sequence"/>
</dbReference>
<proteinExistence type="predicted"/>
<sequence length="178" mass="20710">MNTYIALLRGINVSGQKKVPMDTLREVLFNLGFKEVKTYIQSGNVVFQSLETNRDTLKQIIFDKLKSTFGFEVAVLIHSANSLLKVLDQCPFQEEEMLGSYFTLLHDIPKEELIETISKERYPDETFVIKEQCVYFYSKNGYGRAKCNNNFFERKLKVVATTRNYKTMQKLIAMSFEK</sequence>
<dbReference type="RefSeq" id="WP_345005760.1">
    <property type="nucleotide sequence ID" value="NZ_BAABCY010000053.1"/>
</dbReference>
<dbReference type="Gene3D" id="3.30.70.1280">
    <property type="entry name" value="SP0830-like domains"/>
    <property type="match status" value="1"/>
</dbReference>
<evidence type="ECO:0000313" key="2">
    <source>
        <dbReference type="Proteomes" id="UP001500954"/>
    </source>
</evidence>
<keyword evidence="2" id="KW-1185">Reference proteome</keyword>